<dbReference type="Proteomes" id="UP001161580">
    <property type="component" value="Unassembled WGS sequence"/>
</dbReference>
<evidence type="ECO:0000256" key="11">
    <source>
        <dbReference type="ARBA" id="ARBA00052761"/>
    </source>
</evidence>
<dbReference type="GO" id="GO:0004149">
    <property type="term" value="F:dihydrolipoyllysine-residue succinyltransferase activity"/>
    <property type="evidence" value="ECO:0007669"/>
    <property type="project" value="UniProtKB-UniRule"/>
</dbReference>
<dbReference type="GO" id="GO:0006099">
    <property type="term" value="P:tricarboxylic acid cycle"/>
    <property type="evidence" value="ECO:0007669"/>
    <property type="project" value="UniProtKB-UniRule"/>
</dbReference>
<keyword evidence="10 12" id="KW-0012">Acyltransferase</keyword>
<evidence type="ECO:0000256" key="8">
    <source>
        <dbReference type="ARBA" id="ARBA00022679"/>
    </source>
</evidence>
<evidence type="ECO:0000313" key="16">
    <source>
        <dbReference type="Proteomes" id="UP001161580"/>
    </source>
</evidence>
<comment type="cofactor">
    <cofactor evidence="12">
        <name>(R)-lipoate</name>
        <dbReference type="ChEBI" id="CHEBI:83088"/>
    </cofactor>
    <text evidence="12">Binds 1 lipoyl cofactor covalently.</text>
</comment>
<evidence type="ECO:0000256" key="7">
    <source>
        <dbReference type="ARBA" id="ARBA00022532"/>
    </source>
</evidence>
<dbReference type="PROSITE" id="PS50968">
    <property type="entry name" value="BIOTINYL_LIPOYL"/>
    <property type="match status" value="1"/>
</dbReference>
<evidence type="ECO:0000313" key="15">
    <source>
        <dbReference type="EMBL" id="MDI7923642.1"/>
    </source>
</evidence>
<evidence type="ECO:0000256" key="6">
    <source>
        <dbReference type="ARBA" id="ARBA00019511"/>
    </source>
</evidence>
<dbReference type="Pfam" id="PF02817">
    <property type="entry name" value="E3_binding"/>
    <property type="match status" value="1"/>
</dbReference>
<comment type="similarity">
    <text evidence="3 12">Belongs to the 2-oxoacid dehydrogenase family.</text>
</comment>
<dbReference type="Pfam" id="PF00198">
    <property type="entry name" value="2-oxoacid_dh"/>
    <property type="match status" value="1"/>
</dbReference>
<proteinExistence type="inferred from homology"/>
<dbReference type="EMBL" id="JALDYZ010000009">
    <property type="protein sequence ID" value="MDI7923642.1"/>
    <property type="molecule type" value="Genomic_DNA"/>
</dbReference>
<dbReference type="InterPro" id="IPR036625">
    <property type="entry name" value="E3-bd_dom_sf"/>
</dbReference>
<evidence type="ECO:0000256" key="2">
    <source>
        <dbReference type="ARBA" id="ARBA00005145"/>
    </source>
</evidence>
<evidence type="ECO:0000256" key="1">
    <source>
        <dbReference type="ARBA" id="ARBA00004052"/>
    </source>
</evidence>
<gene>
    <name evidence="15" type="primary">odhB</name>
    <name evidence="15" type="ORF">MRS75_16300</name>
</gene>
<dbReference type="EC" id="2.3.1.61" evidence="5 12"/>
<dbReference type="PROSITE" id="PS00189">
    <property type="entry name" value="LIPOYL"/>
    <property type="match status" value="1"/>
</dbReference>
<dbReference type="PROSITE" id="PS51826">
    <property type="entry name" value="PSBD"/>
    <property type="match status" value="1"/>
</dbReference>
<dbReference type="InterPro" id="IPR023213">
    <property type="entry name" value="CAT-like_dom_sf"/>
</dbReference>
<dbReference type="AlphaFoldDB" id="A0AAE3QDD8"/>
<organism evidence="15 16">
    <name type="scientific">Ferirhizobium litorale</name>
    <dbReference type="NCBI Taxonomy" id="2927786"/>
    <lineage>
        <taxon>Bacteria</taxon>
        <taxon>Pseudomonadati</taxon>
        <taxon>Pseudomonadota</taxon>
        <taxon>Alphaproteobacteria</taxon>
        <taxon>Hyphomicrobiales</taxon>
        <taxon>Rhizobiaceae</taxon>
        <taxon>Ferirhizobium</taxon>
    </lineage>
</organism>
<comment type="subunit">
    <text evidence="4">Forms a 24-polypeptide structural core with octahedral symmetry. Part of the 2-oxoglutarate dehydrogenase (OGDH) complex composed of E1 (2-oxoglutarate dehydrogenase), E2 (dihydrolipoamide succinyltransferase) and E3 (dihydrolipoamide dehydrogenase); the complex contains multiple copies of the three enzymatic components (E1, E2 and E3).</text>
</comment>
<keyword evidence="16" id="KW-1185">Reference proteome</keyword>
<evidence type="ECO:0000256" key="12">
    <source>
        <dbReference type="RuleBase" id="RU361138"/>
    </source>
</evidence>
<dbReference type="Pfam" id="PF00364">
    <property type="entry name" value="Biotin_lipoyl"/>
    <property type="match status" value="1"/>
</dbReference>
<dbReference type="InterPro" id="IPR003016">
    <property type="entry name" value="2-oxoA_DH_lipoyl-BS"/>
</dbReference>
<keyword evidence="8 12" id="KW-0808">Transferase</keyword>
<evidence type="ECO:0000256" key="9">
    <source>
        <dbReference type="ARBA" id="ARBA00022823"/>
    </source>
</evidence>
<accession>A0AAE3QDD8</accession>
<dbReference type="InterPro" id="IPR001078">
    <property type="entry name" value="2-oxoacid_DH_actylTfrase"/>
</dbReference>
<dbReference type="InterPro" id="IPR050537">
    <property type="entry name" value="2-oxoacid_dehydrogenase"/>
</dbReference>
<name>A0AAE3QDD8_9HYPH</name>
<evidence type="ECO:0000259" key="13">
    <source>
        <dbReference type="PROSITE" id="PS50968"/>
    </source>
</evidence>
<dbReference type="NCBIfam" id="NF004309">
    <property type="entry name" value="PRK05704.1"/>
    <property type="match status" value="1"/>
</dbReference>
<keyword evidence="9 12" id="KW-0450">Lipoyl</keyword>
<dbReference type="PANTHER" id="PTHR43416">
    <property type="entry name" value="DIHYDROLIPOYLLYSINE-RESIDUE SUCCINYLTRANSFERASE COMPONENT OF 2-OXOGLUTARATE DEHYDROGENASE COMPLEX, MITOCHONDRIAL-RELATED"/>
    <property type="match status" value="1"/>
</dbReference>
<dbReference type="Gene3D" id="2.40.50.100">
    <property type="match status" value="1"/>
</dbReference>
<dbReference type="GO" id="GO:0045252">
    <property type="term" value="C:oxoglutarate dehydrogenase complex"/>
    <property type="evidence" value="ECO:0007669"/>
    <property type="project" value="UniProtKB-UniRule"/>
</dbReference>
<dbReference type="SUPFAM" id="SSF47005">
    <property type="entry name" value="Peripheral subunit-binding domain of 2-oxo acid dehydrogenase complex"/>
    <property type="match status" value="1"/>
</dbReference>
<dbReference type="InterPro" id="IPR000089">
    <property type="entry name" value="Biotin_lipoyl"/>
</dbReference>
<dbReference type="InterPro" id="IPR006255">
    <property type="entry name" value="SucB"/>
</dbReference>
<reference evidence="15" key="1">
    <citation type="submission" date="2022-03" db="EMBL/GenBank/DDBJ databases">
        <title>Fererhizobium litorale gen. nov., sp. nov., isolated from sandy sediments of the Sea of Japan seashore.</title>
        <authorList>
            <person name="Romanenko L."/>
            <person name="Kurilenko V."/>
            <person name="Otstavnykh N."/>
            <person name="Svetashev V."/>
            <person name="Tekutyeva L."/>
            <person name="Isaeva M."/>
            <person name="Mikhailov V."/>
        </authorList>
    </citation>
    <scope>NUCLEOTIDE SEQUENCE</scope>
    <source>
        <strain evidence="15">KMM 9576</strain>
    </source>
</reference>
<keyword evidence="7 12" id="KW-0816">Tricarboxylic acid cycle</keyword>
<comment type="pathway">
    <text evidence="2 12">Amino-acid degradation; L-lysine degradation via saccharopine pathway; glutaryl-CoA from L-lysine: step 6/6.</text>
</comment>
<dbReference type="FunFam" id="3.30.559.10:FF:000007">
    <property type="entry name" value="Dihydrolipoamide acetyltransferase component of pyruvate dehydrogenase complex"/>
    <property type="match status" value="1"/>
</dbReference>
<evidence type="ECO:0000256" key="5">
    <source>
        <dbReference type="ARBA" id="ARBA00012945"/>
    </source>
</evidence>
<dbReference type="Gene3D" id="3.30.559.10">
    <property type="entry name" value="Chloramphenicol acetyltransferase-like domain"/>
    <property type="match status" value="1"/>
</dbReference>
<evidence type="ECO:0000256" key="10">
    <source>
        <dbReference type="ARBA" id="ARBA00023315"/>
    </source>
</evidence>
<sequence length="412" mass="42927">MAKEIRVPTLGESVSEATVGTWFKKVGDTVKADEPIVELETDKVTIEVPAPAAGVLSEIVVGPGETVGLDALLGQIAEGAAGTAAAASPAKVAEPVAAAAPAAVAAPAAPAPAASSMPPAPAAAKLLAESNIAAEQVDGSGKRGQVLKGDVLAAIAKGAGTSVAAPAPVAARAPSAVEDAPREERVKMTRLRQTIAKRLKDAQNTAAMLTTYNEVDMKAVMDLRNRYKDIFEKKHGVKLGFMGFFTKAVTHALKELPAVNAEIDGTDIIYKNYCHIGVAVGTDKGLVVPVVRDADQMSIAEIEKEIGRLGKAARDGQLSMADMQGGTFTISNGGVYGSLMSSPILNAPQSGILGMHKIQERPVAIGGQVVIRPMMYLALSYDHRIVDGKEAVTFLVRVKESLEDPERLVLDL</sequence>
<dbReference type="GO" id="GO:0005829">
    <property type="term" value="C:cytosol"/>
    <property type="evidence" value="ECO:0007669"/>
    <property type="project" value="TreeGrafter"/>
</dbReference>
<evidence type="ECO:0000259" key="14">
    <source>
        <dbReference type="PROSITE" id="PS51826"/>
    </source>
</evidence>
<comment type="caution">
    <text evidence="15">The sequence shown here is derived from an EMBL/GenBank/DDBJ whole genome shotgun (WGS) entry which is preliminary data.</text>
</comment>
<dbReference type="CDD" id="cd06849">
    <property type="entry name" value="lipoyl_domain"/>
    <property type="match status" value="1"/>
</dbReference>
<comment type="function">
    <text evidence="1 12">E2 component of the 2-oxoglutarate dehydrogenase (OGDH) complex which catalyzes the second step in the conversion of 2-oxoglutarate to succinyl-CoA and CO(2).</text>
</comment>
<protein>
    <recommendedName>
        <fullName evidence="6 12">Dihydrolipoyllysine-residue succinyltransferase component of 2-oxoglutarate dehydrogenase complex</fullName>
        <ecNumber evidence="5 12">2.3.1.61</ecNumber>
    </recommendedName>
    <alternativeName>
        <fullName evidence="12">2-oxoglutarate dehydrogenase complex component E2</fullName>
    </alternativeName>
</protein>
<dbReference type="SUPFAM" id="SSF51230">
    <property type="entry name" value="Single hybrid motif"/>
    <property type="match status" value="1"/>
</dbReference>
<dbReference type="NCBIfam" id="TIGR01347">
    <property type="entry name" value="sucB"/>
    <property type="match status" value="1"/>
</dbReference>
<dbReference type="Gene3D" id="4.10.320.10">
    <property type="entry name" value="E3-binding domain"/>
    <property type="match status" value="1"/>
</dbReference>
<evidence type="ECO:0000256" key="4">
    <source>
        <dbReference type="ARBA" id="ARBA00011666"/>
    </source>
</evidence>
<comment type="catalytic activity">
    <reaction evidence="11 12">
        <text>N(6)-[(R)-dihydrolipoyl]-L-lysyl-[protein] + succinyl-CoA = N(6)-[(R)-S(8)-succinyldihydrolipoyl]-L-lysyl-[protein] + CoA</text>
        <dbReference type="Rhea" id="RHEA:15213"/>
        <dbReference type="Rhea" id="RHEA-COMP:10475"/>
        <dbReference type="Rhea" id="RHEA-COMP:20092"/>
        <dbReference type="ChEBI" id="CHEBI:57287"/>
        <dbReference type="ChEBI" id="CHEBI:57292"/>
        <dbReference type="ChEBI" id="CHEBI:83100"/>
        <dbReference type="ChEBI" id="CHEBI:83120"/>
        <dbReference type="EC" id="2.3.1.61"/>
    </reaction>
</comment>
<feature type="domain" description="Lipoyl-binding" evidence="13">
    <location>
        <begin position="2"/>
        <end position="77"/>
    </location>
</feature>
<dbReference type="InterPro" id="IPR004167">
    <property type="entry name" value="PSBD"/>
</dbReference>
<dbReference type="RefSeq" id="WP_311786805.1">
    <property type="nucleotide sequence ID" value="NZ_JALDYY010000006.1"/>
</dbReference>
<evidence type="ECO:0000256" key="3">
    <source>
        <dbReference type="ARBA" id="ARBA00007317"/>
    </source>
</evidence>
<dbReference type="GO" id="GO:0033512">
    <property type="term" value="P:L-lysine catabolic process to acetyl-CoA via saccharopine"/>
    <property type="evidence" value="ECO:0007669"/>
    <property type="project" value="UniProtKB-UniRule"/>
</dbReference>
<dbReference type="InterPro" id="IPR011053">
    <property type="entry name" value="Single_hybrid_motif"/>
</dbReference>
<feature type="domain" description="Peripheral subunit-binding (PSBD)" evidence="14">
    <location>
        <begin position="118"/>
        <end position="155"/>
    </location>
</feature>
<dbReference type="PANTHER" id="PTHR43416:SF5">
    <property type="entry name" value="DIHYDROLIPOYLLYSINE-RESIDUE SUCCINYLTRANSFERASE COMPONENT OF 2-OXOGLUTARATE DEHYDROGENASE COMPLEX, MITOCHONDRIAL"/>
    <property type="match status" value="1"/>
</dbReference>
<dbReference type="SUPFAM" id="SSF52777">
    <property type="entry name" value="CoA-dependent acyltransferases"/>
    <property type="match status" value="1"/>
</dbReference>